<dbReference type="EMBL" id="BAABJM010000001">
    <property type="protein sequence ID" value="GAA5041860.1"/>
    <property type="molecule type" value="Genomic_DNA"/>
</dbReference>
<dbReference type="InterPro" id="IPR022742">
    <property type="entry name" value="Hydrolase_4"/>
</dbReference>
<name>A0ABP9JRA6_9NOCA</name>
<dbReference type="Proteomes" id="UP001500603">
    <property type="component" value="Unassembled WGS sequence"/>
</dbReference>
<dbReference type="PANTHER" id="PTHR11614">
    <property type="entry name" value="PHOSPHOLIPASE-RELATED"/>
    <property type="match status" value="1"/>
</dbReference>
<dbReference type="InterPro" id="IPR051044">
    <property type="entry name" value="MAG_DAG_Lipase"/>
</dbReference>
<keyword evidence="3" id="KW-1185">Reference proteome</keyword>
<proteinExistence type="predicted"/>
<dbReference type="SUPFAM" id="SSF53474">
    <property type="entry name" value="alpha/beta-Hydrolases"/>
    <property type="match status" value="1"/>
</dbReference>
<comment type="caution">
    <text evidence="2">The sequence shown here is derived from an EMBL/GenBank/DDBJ whole genome shotgun (WGS) entry which is preliminary data.</text>
</comment>
<dbReference type="Gene3D" id="3.40.50.1820">
    <property type="entry name" value="alpha/beta hydrolase"/>
    <property type="match status" value="2"/>
</dbReference>
<evidence type="ECO:0000313" key="2">
    <source>
        <dbReference type="EMBL" id="GAA5041860.1"/>
    </source>
</evidence>
<evidence type="ECO:0000313" key="3">
    <source>
        <dbReference type="Proteomes" id="UP001500603"/>
    </source>
</evidence>
<accession>A0ABP9JRA6</accession>
<reference evidence="3" key="1">
    <citation type="journal article" date="2019" name="Int. J. Syst. Evol. Microbiol.">
        <title>The Global Catalogue of Microorganisms (GCM) 10K type strain sequencing project: providing services to taxonomists for standard genome sequencing and annotation.</title>
        <authorList>
            <consortium name="The Broad Institute Genomics Platform"/>
            <consortium name="The Broad Institute Genome Sequencing Center for Infectious Disease"/>
            <person name="Wu L."/>
            <person name="Ma J."/>
        </authorList>
    </citation>
    <scope>NUCLEOTIDE SEQUENCE [LARGE SCALE GENOMIC DNA]</scope>
    <source>
        <strain evidence="3">JCM 18298</strain>
    </source>
</reference>
<gene>
    <name evidence="2" type="ORF">GCM10023318_01370</name>
</gene>
<dbReference type="InterPro" id="IPR029058">
    <property type="entry name" value="AB_hydrolase_fold"/>
</dbReference>
<organism evidence="2 3">
    <name type="scientific">Nocardia callitridis</name>
    <dbReference type="NCBI Taxonomy" id="648753"/>
    <lineage>
        <taxon>Bacteria</taxon>
        <taxon>Bacillati</taxon>
        <taxon>Actinomycetota</taxon>
        <taxon>Actinomycetes</taxon>
        <taxon>Mycobacteriales</taxon>
        <taxon>Nocardiaceae</taxon>
        <taxon>Nocardia</taxon>
    </lineage>
</organism>
<evidence type="ECO:0000259" key="1">
    <source>
        <dbReference type="Pfam" id="PF12146"/>
    </source>
</evidence>
<protein>
    <recommendedName>
        <fullName evidence="1">Serine aminopeptidase S33 domain-containing protein</fullName>
    </recommendedName>
</protein>
<dbReference type="Pfam" id="PF12146">
    <property type="entry name" value="Hydrolase_4"/>
    <property type="match status" value="1"/>
</dbReference>
<feature type="domain" description="Serine aminopeptidase S33" evidence="1">
    <location>
        <begin position="1"/>
        <end position="85"/>
    </location>
</feature>
<sequence length="217" mass="23003">MGQHSGHYHRFARMLRAEGFETWAMDTAGHGLSEGDPRQPGTLTELANDATLLVRTVRAEHAATPLVLVGHSLGAATALGVLGVATPDESADAHSATYQDHPSAPSVAAGMLSGLALSGTPKRVLGAARPNGARTPLPPSLPVLALHGVDDRMTPVEPVRVWTRRHESVSLREYIGAGHDLWHEPVHARVSVDIVEWMRDVVVGSARQTASGAEHVS</sequence>